<accession>M1DK37</accession>
<dbReference type="EnsemblPlants" id="PGSC0003DMT400090304">
    <property type="protein sequence ID" value="PGSC0003DMT400090304"/>
    <property type="gene ID" value="PGSC0003DMG400039875"/>
</dbReference>
<keyword evidence="3" id="KW-1185">Reference proteome</keyword>
<dbReference type="PaxDb" id="4113-PGSC0003DMT400090304"/>
<feature type="compositionally biased region" description="Basic and acidic residues" evidence="1">
    <location>
        <begin position="65"/>
        <end position="83"/>
    </location>
</feature>
<feature type="region of interest" description="Disordered" evidence="1">
    <location>
        <begin position="1"/>
        <end position="83"/>
    </location>
</feature>
<evidence type="ECO:0000256" key="1">
    <source>
        <dbReference type="SAM" id="MobiDB-lite"/>
    </source>
</evidence>
<dbReference type="Proteomes" id="UP000011115">
    <property type="component" value="Unassembled WGS sequence"/>
</dbReference>
<name>M1DK37_SOLTU</name>
<proteinExistence type="predicted"/>
<sequence>MGKKACGIKYKGNRVSKQSMEWKHGGAKRNKKAEKNGEAEACASPNTLGDAPKGHTPPFVPVPEALKEQDQKDDERSSRHFAE</sequence>
<evidence type="ECO:0000313" key="2">
    <source>
        <dbReference type="EnsemblPlants" id="PGSC0003DMT400090304"/>
    </source>
</evidence>
<organism evidence="2 3">
    <name type="scientific">Solanum tuberosum</name>
    <name type="common">Potato</name>
    <dbReference type="NCBI Taxonomy" id="4113"/>
    <lineage>
        <taxon>Eukaryota</taxon>
        <taxon>Viridiplantae</taxon>
        <taxon>Streptophyta</taxon>
        <taxon>Embryophyta</taxon>
        <taxon>Tracheophyta</taxon>
        <taxon>Spermatophyta</taxon>
        <taxon>Magnoliopsida</taxon>
        <taxon>eudicotyledons</taxon>
        <taxon>Gunneridae</taxon>
        <taxon>Pentapetalae</taxon>
        <taxon>asterids</taxon>
        <taxon>lamiids</taxon>
        <taxon>Solanales</taxon>
        <taxon>Solanaceae</taxon>
        <taxon>Solanoideae</taxon>
        <taxon>Solaneae</taxon>
        <taxon>Solanum</taxon>
    </lineage>
</organism>
<reference evidence="3" key="1">
    <citation type="journal article" date="2011" name="Nature">
        <title>Genome sequence and analysis of the tuber crop potato.</title>
        <authorList>
            <consortium name="The Potato Genome Sequencing Consortium"/>
        </authorList>
    </citation>
    <scope>NUCLEOTIDE SEQUENCE [LARGE SCALE GENOMIC DNA]</scope>
    <source>
        <strain evidence="3">cv. DM1-3 516 R44</strain>
    </source>
</reference>
<evidence type="ECO:0000313" key="3">
    <source>
        <dbReference type="Proteomes" id="UP000011115"/>
    </source>
</evidence>
<dbReference type="HOGENOM" id="CLU_2547025_0_0_1"/>
<dbReference type="InParanoid" id="M1DK37"/>
<dbReference type="Gramene" id="PGSC0003DMT400090304">
    <property type="protein sequence ID" value="PGSC0003DMT400090304"/>
    <property type="gene ID" value="PGSC0003DMG400039875"/>
</dbReference>
<reference evidence="2" key="2">
    <citation type="submission" date="2015-06" db="UniProtKB">
        <authorList>
            <consortium name="EnsemblPlants"/>
        </authorList>
    </citation>
    <scope>IDENTIFICATION</scope>
    <source>
        <strain evidence="2">DM1-3 516 R44</strain>
    </source>
</reference>
<dbReference type="AlphaFoldDB" id="M1DK37"/>
<protein>
    <submittedName>
        <fullName evidence="2">Uncharacterized protein</fullName>
    </submittedName>
</protein>